<dbReference type="PROSITE" id="PS51724">
    <property type="entry name" value="SPOR"/>
    <property type="match status" value="1"/>
</dbReference>
<dbReference type="Gene3D" id="3.30.70.1070">
    <property type="entry name" value="Sporulation related repeat"/>
    <property type="match status" value="1"/>
</dbReference>
<evidence type="ECO:0000313" key="4">
    <source>
        <dbReference type="Proteomes" id="UP000019681"/>
    </source>
</evidence>
<dbReference type="GO" id="GO:0042834">
    <property type="term" value="F:peptidoglycan binding"/>
    <property type="evidence" value="ECO:0007669"/>
    <property type="project" value="InterPro"/>
</dbReference>
<dbReference type="STRING" id="1403537.Q428_07675"/>
<sequence>MRYTRLEIKGKPYDLWMKNIIYFFFIIPLVAMPTGKLVAKHVIIPNFIKMYTSQSDKGKDVISFKSSHDIYLVQAGVFLKKDNAESFQKFLKTKDINAIIFKDKEFYRVIAKISDSKMEIDKLNEKMQTLGYSCIITQFKFDNLVGYDEDEKVSNYMNIILQNILLQIDLINNENIDKNKYESQYKRNISILNSEVEYIKNSNKIDEKIKRLLQTLSKDLQVFIDNNSDKNIDIIIKEIYDLKNIEDYIRENSFK</sequence>
<name>A0A017RUK0_9CLOT</name>
<dbReference type="InterPro" id="IPR007730">
    <property type="entry name" value="SPOR-like_dom"/>
</dbReference>
<evidence type="ECO:0000313" key="3">
    <source>
        <dbReference type="EMBL" id="EYE88453.1"/>
    </source>
</evidence>
<dbReference type="OrthoDB" id="1936130at2"/>
<organism evidence="3 4">
    <name type="scientific">Fervidicella metallireducens AeB</name>
    <dbReference type="NCBI Taxonomy" id="1403537"/>
    <lineage>
        <taxon>Bacteria</taxon>
        <taxon>Bacillati</taxon>
        <taxon>Bacillota</taxon>
        <taxon>Clostridia</taxon>
        <taxon>Eubacteriales</taxon>
        <taxon>Clostridiaceae</taxon>
        <taxon>Fervidicella</taxon>
    </lineage>
</organism>
<proteinExistence type="predicted"/>
<dbReference type="Proteomes" id="UP000019681">
    <property type="component" value="Unassembled WGS sequence"/>
</dbReference>
<evidence type="ECO:0000256" key="1">
    <source>
        <dbReference type="SAM" id="Phobius"/>
    </source>
</evidence>
<reference evidence="3 4" key="1">
    <citation type="journal article" date="2014" name="Genome Announc.">
        <title>Draft Genome Sequence of Fervidicella metallireducens Strain AeBT, an Iron-Reducing Thermoanaerobe from the Great Artesian Basin.</title>
        <authorList>
            <person name="Patel B.K."/>
        </authorList>
    </citation>
    <scope>NUCLEOTIDE SEQUENCE [LARGE SCALE GENOMIC DNA]</scope>
    <source>
        <strain evidence="3 4">AeB</strain>
    </source>
</reference>
<feature type="transmembrane region" description="Helical" evidence="1">
    <location>
        <begin position="20"/>
        <end position="39"/>
    </location>
</feature>
<protein>
    <recommendedName>
        <fullName evidence="2">SPOR domain-containing protein</fullName>
    </recommendedName>
</protein>
<dbReference type="InterPro" id="IPR036680">
    <property type="entry name" value="SPOR-like_sf"/>
</dbReference>
<dbReference type="EMBL" id="AZQP01000020">
    <property type="protein sequence ID" value="EYE88453.1"/>
    <property type="molecule type" value="Genomic_DNA"/>
</dbReference>
<dbReference type="Pfam" id="PF05036">
    <property type="entry name" value="SPOR"/>
    <property type="match status" value="1"/>
</dbReference>
<comment type="caution">
    <text evidence="3">The sequence shown here is derived from an EMBL/GenBank/DDBJ whole genome shotgun (WGS) entry which is preliminary data.</text>
</comment>
<keyword evidence="1" id="KW-0472">Membrane</keyword>
<keyword evidence="4" id="KW-1185">Reference proteome</keyword>
<evidence type="ECO:0000259" key="2">
    <source>
        <dbReference type="PROSITE" id="PS51724"/>
    </source>
</evidence>
<feature type="domain" description="SPOR" evidence="2">
    <location>
        <begin position="65"/>
        <end position="139"/>
    </location>
</feature>
<dbReference type="AlphaFoldDB" id="A0A017RUK0"/>
<keyword evidence="1" id="KW-0812">Transmembrane</keyword>
<dbReference type="SUPFAM" id="SSF110997">
    <property type="entry name" value="Sporulation related repeat"/>
    <property type="match status" value="1"/>
</dbReference>
<dbReference type="RefSeq" id="WP_035379630.1">
    <property type="nucleotide sequence ID" value="NZ_AZQP01000020.1"/>
</dbReference>
<gene>
    <name evidence="3" type="ORF">Q428_07675</name>
</gene>
<accession>A0A017RUK0</accession>
<keyword evidence="1" id="KW-1133">Transmembrane helix</keyword>